<evidence type="ECO:0000313" key="3">
    <source>
        <dbReference type="Proteomes" id="UP000031443"/>
    </source>
</evidence>
<dbReference type="Proteomes" id="UP000031443">
    <property type="component" value="Unassembled WGS sequence"/>
</dbReference>
<dbReference type="EMBL" id="KB536464">
    <property type="protein sequence ID" value="EMP33305.1"/>
    <property type="molecule type" value="Genomic_DNA"/>
</dbReference>
<accession>M7BCM7</accession>
<evidence type="ECO:0000313" key="2">
    <source>
        <dbReference type="EMBL" id="EMP33305.1"/>
    </source>
</evidence>
<feature type="compositionally biased region" description="Basic and acidic residues" evidence="1">
    <location>
        <begin position="39"/>
        <end position="52"/>
    </location>
</feature>
<sequence>MDFPKQVFAPSDGKCLLSELHKTCCIPGTSTVKMSWQKAKRESKDDSVGDMKHGRKKRERLFKKRFSALNFFSGPSKSKLNPYIPPFPHKPSSHTL</sequence>
<keyword evidence="3" id="KW-1185">Reference proteome</keyword>
<dbReference type="AlphaFoldDB" id="M7BCM7"/>
<feature type="region of interest" description="Disordered" evidence="1">
    <location>
        <begin position="74"/>
        <end position="96"/>
    </location>
</feature>
<evidence type="ECO:0000256" key="1">
    <source>
        <dbReference type="SAM" id="MobiDB-lite"/>
    </source>
</evidence>
<reference evidence="3" key="1">
    <citation type="journal article" date="2013" name="Nat. Genet.">
        <title>The draft genomes of soft-shell turtle and green sea turtle yield insights into the development and evolution of the turtle-specific body plan.</title>
        <authorList>
            <person name="Wang Z."/>
            <person name="Pascual-Anaya J."/>
            <person name="Zadissa A."/>
            <person name="Li W."/>
            <person name="Niimura Y."/>
            <person name="Huang Z."/>
            <person name="Li C."/>
            <person name="White S."/>
            <person name="Xiong Z."/>
            <person name="Fang D."/>
            <person name="Wang B."/>
            <person name="Ming Y."/>
            <person name="Chen Y."/>
            <person name="Zheng Y."/>
            <person name="Kuraku S."/>
            <person name="Pignatelli M."/>
            <person name="Herrero J."/>
            <person name="Beal K."/>
            <person name="Nozawa M."/>
            <person name="Li Q."/>
            <person name="Wang J."/>
            <person name="Zhang H."/>
            <person name="Yu L."/>
            <person name="Shigenobu S."/>
            <person name="Wang J."/>
            <person name="Liu J."/>
            <person name="Flicek P."/>
            <person name="Searle S."/>
            <person name="Wang J."/>
            <person name="Kuratani S."/>
            <person name="Yin Y."/>
            <person name="Aken B."/>
            <person name="Zhang G."/>
            <person name="Irie N."/>
        </authorList>
    </citation>
    <scope>NUCLEOTIDE SEQUENCE [LARGE SCALE GENOMIC DNA]</scope>
</reference>
<organism evidence="2 3">
    <name type="scientific">Chelonia mydas</name>
    <name type="common">Green sea-turtle</name>
    <name type="synonym">Chelonia agassizi</name>
    <dbReference type="NCBI Taxonomy" id="8469"/>
    <lineage>
        <taxon>Eukaryota</taxon>
        <taxon>Metazoa</taxon>
        <taxon>Chordata</taxon>
        <taxon>Craniata</taxon>
        <taxon>Vertebrata</taxon>
        <taxon>Euteleostomi</taxon>
        <taxon>Archelosauria</taxon>
        <taxon>Testudinata</taxon>
        <taxon>Testudines</taxon>
        <taxon>Cryptodira</taxon>
        <taxon>Durocryptodira</taxon>
        <taxon>Americhelydia</taxon>
        <taxon>Chelonioidea</taxon>
        <taxon>Cheloniidae</taxon>
        <taxon>Chelonia</taxon>
    </lineage>
</organism>
<gene>
    <name evidence="2" type="ORF">UY3_09535</name>
</gene>
<protein>
    <submittedName>
        <fullName evidence="2">Uncharacterized protein</fullName>
    </submittedName>
</protein>
<name>M7BCM7_CHEMY</name>
<feature type="region of interest" description="Disordered" evidence="1">
    <location>
        <begin position="36"/>
        <end position="59"/>
    </location>
</feature>
<proteinExistence type="predicted"/>